<protein>
    <submittedName>
        <fullName evidence="2">Uncharacterized protein</fullName>
    </submittedName>
</protein>
<proteinExistence type="predicted"/>
<organism evidence="2 3">
    <name type="scientific">Marchantia polymorpha subsp. ruderalis</name>
    <dbReference type="NCBI Taxonomy" id="1480154"/>
    <lineage>
        <taxon>Eukaryota</taxon>
        <taxon>Viridiplantae</taxon>
        <taxon>Streptophyta</taxon>
        <taxon>Embryophyta</taxon>
        <taxon>Marchantiophyta</taxon>
        <taxon>Marchantiopsida</taxon>
        <taxon>Marchantiidae</taxon>
        <taxon>Marchantiales</taxon>
        <taxon>Marchantiaceae</taxon>
        <taxon>Marchantia</taxon>
    </lineage>
</organism>
<comment type="caution">
    <text evidence="2">The sequence shown here is derived from an EMBL/GenBank/DDBJ whole genome shotgun (WGS) entry which is preliminary data.</text>
</comment>
<evidence type="ECO:0000256" key="1">
    <source>
        <dbReference type="SAM" id="MobiDB-lite"/>
    </source>
</evidence>
<name>A0A176WIS3_MARPO</name>
<feature type="compositionally biased region" description="Basic and acidic residues" evidence="1">
    <location>
        <begin position="46"/>
        <end position="70"/>
    </location>
</feature>
<dbReference type="Proteomes" id="UP000077202">
    <property type="component" value="Unassembled WGS sequence"/>
</dbReference>
<feature type="region of interest" description="Disordered" evidence="1">
    <location>
        <begin position="21"/>
        <end position="109"/>
    </location>
</feature>
<dbReference type="AlphaFoldDB" id="A0A176WIS3"/>
<evidence type="ECO:0000313" key="2">
    <source>
        <dbReference type="EMBL" id="OAE32553.1"/>
    </source>
</evidence>
<dbReference type="EMBL" id="LVLJ01000798">
    <property type="protein sequence ID" value="OAE32553.1"/>
    <property type="molecule type" value="Genomic_DNA"/>
</dbReference>
<gene>
    <name evidence="2" type="ORF">AXG93_2153s1070</name>
</gene>
<feature type="compositionally biased region" description="Basic and acidic residues" evidence="1">
    <location>
        <begin position="149"/>
        <end position="165"/>
    </location>
</feature>
<sequence>MALPLPLPDWWRWDPSVWKRSYGGEQEKQVREEAEAGGGEIEEEDESRKGDEGRKNDCGESKGNLPREEEAAVSGEPPDQRARGEITEKAQRQRRDGTGREVRGGKGEEGWYGMVWCGVVRGLHQEREGKARRVSKQKQEGEEEEKEEEYNRERTERTKESERKE</sequence>
<reference evidence="2" key="1">
    <citation type="submission" date="2016-03" db="EMBL/GenBank/DDBJ databases">
        <title>Mechanisms controlling the formation of the plant cell surface in tip-growing cells are functionally conserved among land plants.</title>
        <authorList>
            <person name="Honkanen S."/>
            <person name="Jones V.A."/>
            <person name="Morieri G."/>
            <person name="Champion C."/>
            <person name="Hetherington A.J."/>
            <person name="Kelly S."/>
            <person name="Saint-Marcoux D."/>
            <person name="Proust H."/>
            <person name="Prescott H."/>
            <person name="Dolan L."/>
        </authorList>
    </citation>
    <scope>NUCLEOTIDE SEQUENCE [LARGE SCALE GENOMIC DNA]</scope>
    <source>
        <tissue evidence="2">Whole gametophyte</tissue>
    </source>
</reference>
<evidence type="ECO:0000313" key="3">
    <source>
        <dbReference type="Proteomes" id="UP000077202"/>
    </source>
</evidence>
<keyword evidence="3" id="KW-1185">Reference proteome</keyword>
<feature type="compositionally biased region" description="Basic and acidic residues" evidence="1">
    <location>
        <begin position="78"/>
        <end position="109"/>
    </location>
</feature>
<accession>A0A176WIS3</accession>
<feature type="compositionally biased region" description="Basic and acidic residues" evidence="1">
    <location>
        <begin position="25"/>
        <end position="34"/>
    </location>
</feature>
<feature type="region of interest" description="Disordered" evidence="1">
    <location>
        <begin position="123"/>
        <end position="165"/>
    </location>
</feature>